<evidence type="ECO:0000313" key="14">
    <source>
        <dbReference type="Proteomes" id="UP001460888"/>
    </source>
</evidence>
<evidence type="ECO:0000256" key="2">
    <source>
        <dbReference type="ARBA" id="ARBA00004418"/>
    </source>
</evidence>
<proteinExistence type="inferred from homology"/>
<reference evidence="13 14" key="1">
    <citation type="submission" date="2013-03" db="EMBL/GenBank/DDBJ databases">
        <title>Salinisphaera dokdonensis CL-ES53 Genome Sequencing.</title>
        <authorList>
            <person name="Li C."/>
            <person name="Lai Q."/>
            <person name="Shao Z."/>
        </authorList>
    </citation>
    <scope>NUCLEOTIDE SEQUENCE [LARGE SCALE GENOMIC DNA]</scope>
    <source>
        <strain evidence="13 14">CL-ES53</strain>
    </source>
</reference>
<evidence type="ECO:0000256" key="1">
    <source>
        <dbReference type="ARBA" id="ARBA00002954"/>
    </source>
</evidence>
<dbReference type="Gene3D" id="2.10.70.40">
    <property type="entry name" value="peptidoglycan hydrolase"/>
    <property type="match status" value="1"/>
</dbReference>
<protein>
    <recommendedName>
        <fullName evidence="5">Peptidoglycan hydrolase FlgJ</fullName>
    </recommendedName>
    <alternativeName>
        <fullName evidence="11">Muramidase FlgJ</fullName>
    </alternativeName>
</protein>
<name>A0ABV2AYB0_9GAMM</name>
<evidence type="ECO:0000256" key="4">
    <source>
        <dbReference type="ARBA" id="ARBA00007974"/>
    </source>
</evidence>
<dbReference type="Gene3D" id="1.10.530.10">
    <property type="match status" value="1"/>
</dbReference>
<evidence type="ECO:0000256" key="5">
    <source>
        <dbReference type="ARBA" id="ARBA00013433"/>
    </source>
</evidence>
<evidence type="ECO:0000256" key="10">
    <source>
        <dbReference type="ARBA" id="ARBA00023316"/>
    </source>
</evidence>
<keyword evidence="9" id="KW-0326">Glycosidase</keyword>
<keyword evidence="7" id="KW-1005">Bacterial flagellum biogenesis</keyword>
<gene>
    <name evidence="13" type="ORF">SADO_05205</name>
</gene>
<dbReference type="Proteomes" id="UP001460888">
    <property type="component" value="Unassembled WGS sequence"/>
</dbReference>
<organism evidence="13 14">
    <name type="scientific">Salinisphaera dokdonensis CL-ES53</name>
    <dbReference type="NCBI Taxonomy" id="1304272"/>
    <lineage>
        <taxon>Bacteria</taxon>
        <taxon>Pseudomonadati</taxon>
        <taxon>Pseudomonadota</taxon>
        <taxon>Gammaproteobacteria</taxon>
        <taxon>Salinisphaerales</taxon>
        <taxon>Salinisphaeraceae</taxon>
        <taxon>Salinisphaera</taxon>
    </lineage>
</organism>
<dbReference type="PANTHER" id="PTHR33308">
    <property type="entry name" value="PEPTIDOGLYCAN HYDROLASE FLGJ"/>
    <property type="match status" value="1"/>
</dbReference>
<keyword evidence="14" id="KW-1185">Reference proteome</keyword>
<evidence type="ECO:0000256" key="11">
    <source>
        <dbReference type="ARBA" id="ARBA00030835"/>
    </source>
</evidence>
<evidence type="ECO:0000256" key="3">
    <source>
        <dbReference type="ARBA" id="ARBA00006880"/>
    </source>
</evidence>
<comment type="similarity">
    <text evidence="4">In the C-terminal section; belongs to the glycosyl hydrolase 73 family.</text>
</comment>
<feature type="domain" description="Mannosyl-glycoprotein endo-beta-N-acetylglucosamidase-like" evidence="12">
    <location>
        <begin position="186"/>
        <end position="345"/>
    </location>
</feature>
<dbReference type="SMART" id="SM00047">
    <property type="entry name" value="LYZ2"/>
    <property type="match status" value="1"/>
</dbReference>
<comment type="caution">
    <text evidence="13">The sequence shown here is derived from an EMBL/GenBank/DDBJ whole genome shotgun (WGS) entry which is preliminary data.</text>
</comment>
<dbReference type="PANTHER" id="PTHR33308:SF9">
    <property type="entry name" value="PEPTIDOGLYCAN HYDROLASE FLGJ"/>
    <property type="match status" value="1"/>
</dbReference>
<evidence type="ECO:0000256" key="8">
    <source>
        <dbReference type="ARBA" id="ARBA00022801"/>
    </source>
</evidence>
<dbReference type="InterPro" id="IPR051056">
    <property type="entry name" value="Glycosyl_Hydrolase_73"/>
</dbReference>
<keyword evidence="6" id="KW-0574">Periplasm</keyword>
<dbReference type="InterPro" id="IPR013377">
    <property type="entry name" value="FlgJ"/>
</dbReference>
<dbReference type="PRINTS" id="PR01002">
    <property type="entry name" value="FLGFLGJ"/>
</dbReference>
<evidence type="ECO:0000256" key="9">
    <source>
        <dbReference type="ARBA" id="ARBA00023295"/>
    </source>
</evidence>
<evidence type="ECO:0000256" key="7">
    <source>
        <dbReference type="ARBA" id="ARBA00022795"/>
    </source>
</evidence>
<dbReference type="InterPro" id="IPR019301">
    <property type="entry name" value="Flagellar_prot_FlgJ_N"/>
</dbReference>
<dbReference type="Pfam" id="PF01832">
    <property type="entry name" value="Glucosaminidase"/>
    <property type="match status" value="1"/>
</dbReference>
<evidence type="ECO:0000313" key="13">
    <source>
        <dbReference type="EMBL" id="MES1928630.1"/>
    </source>
</evidence>
<keyword evidence="10" id="KW-0961">Cell wall biogenesis/degradation</keyword>
<dbReference type="InterPro" id="IPR002901">
    <property type="entry name" value="MGlyc_endo_b_GlcNAc-like_dom"/>
</dbReference>
<dbReference type="EMBL" id="APND01000001">
    <property type="protein sequence ID" value="MES1928630.1"/>
    <property type="molecule type" value="Genomic_DNA"/>
</dbReference>
<keyword evidence="8" id="KW-0378">Hydrolase</keyword>
<sequence>MNSGGASGEFALSVQSISKLKYSARRDPEEGVRQAAKQFEALFLQQMLKQMRAAVPESGLLQSQQSDMYQSLMDQQWSQTLAERGVGLADMLTRQLQGSPKAADAAAADAANGSAFAGIPTAAPQPLRASDPIDASRAKAMATAVAAKGAEDKPRPPLQAAQTPVVPAFAAAVESSDTSAADKVRRAVMPKHVNDFLDRMESAAQVASDETGLPKRLILAQAALETGWGRHEIRHADGSRSYNVFNIKATGWQGDSAEVTTTEFAGSRAYKTRAAFRAYESYEHAFSDYARLISESPRYAPVVNAPTAEDAARALQNCGYATDPAYAEKLVSIMSRLPEDTAGPVAAAPLVDTAGQAPVINTSAGVGAPQVLPTEGVQIARADRAGVDLSQLF</sequence>
<dbReference type="RefSeq" id="WP_353109817.1">
    <property type="nucleotide sequence ID" value="NZ_APND01000001.1"/>
</dbReference>
<dbReference type="NCBIfam" id="TIGR02541">
    <property type="entry name" value="flagell_FlgJ"/>
    <property type="match status" value="1"/>
</dbReference>
<dbReference type="Pfam" id="PF10135">
    <property type="entry name" value="Rod-binding"/>
    <property type="match status" value="1"/>
</dbReference>
<evidence type="ECO:0000259" key="12">
    <source>
        <dbReference type="SMART" id="SM00047"/>
    </source>
</evidence>
<comment type="similarity">
    <text evidence="3">In the N-terminal section; belongs to the FlgJ family.</text>
</comment>
<evidence type="ECO:0000256" key="6">
    <source>
        <dbReference type="ARBA" id="ARBA00022764"/>
    </source>
</evidence>
<comment type="subcellular location">
    <subcellularLocation>
        <location evidence="2">Periplasm</location>
    </subcellularLocation>
</comment>
<comment type="function">
    <text evidence="1">Flagellum-specific muramidase which hydrolyzes the peptidoglycan layer to assemble the rod structure in the periplasmic space.</text>
</comment>
<accession>A0ABV2AYB0</accession>